<evidence type="ECO:0000313" key="4">
    <source>
        <dbReference type="EMBL" id="KAL1405166.1"/>
    </source>
</evidence>
<keyword evidence="5" id="KW-1185">Reference proteome</keyword>
<name>A0ABR3PS54_9TREE</name>
<reference evidence="4 5" key="1">
    <citation type="submission" date="2023-08" db="EMBL/GenBank/DDBJ databases">
        <title>Annotated Genome Sequence of Vanrija albida AlHP1.</title>
        <authorList>
            <person name="Herzog R."/>
        </authorList>
    </citation>
    <scope>NUCLEOTIDE SEQUENCE [LARGE SCALE GENOMIC DNA]</scope>
    <source>
        <strain evidence="4 5">AlHP1</strain>
    </source>
</reference>
<dbReference type="SUPFAM" id="SSF52833">
    <property type="entry name" value="Thioredoxin-like"/>
    <property type="match status" value="1"/>
</dbReference>
<dbReference type="PROSITE" id="PS51352">
    <property type="entry name" value="THIOREDOXIN_2"/>
    <property type="match status" value="1"/>
</dbReference>
<evidence type="ECO:0000256" key="2">
    <source>
        <dbReference type="SAM" id="SignalP"/>
    </source>
</evidence>
<feature type="compositionally biased region" description="Basic and acidic residues" evidence="1">
    <location>
        <begin position="260"/>
        <end position="288"/>
    </location>
</feature>
<feature type="compositionally biased region" description="Acidic residues" evidence="1">
    <location>
        <begin position="393"/>
        <end position="402"/>
    </location>
</feature>
<evidence type="ECO:0000259" key="3">
    <source>
        <dbReference type="PROSITE" id="PS51352"/>
    </source>
</evidence>
<evidence type="ECO:0000313" key="5">
    <source>
        <dbReference type="Proteomes" id="UP001565368"/>
    </source>
</evidence>
<accession>A0ABR3PS54</accession>
<feature type="domain" description="Thioredoxin" evidence="3">
    <location>
        <begin position="6"/>
        <end position="132"/>
    </location>
</feature>
<evidence type="ECO:0000256" key="1">
    <source>
        <dbReference type="SAM" id="MobiDB-lite"/>
    </source>
</evidence>
<keyword evidence="2" id="KW-0732">Signal</keyword>
<feature type="chain" id="PRO_5046581502" description="Thioredoxin domain-containing protein" evidence="2">
    <location>
        <begin position="19"/>
        <end position="409"/>
    </location>
</feature>
<gene>
    <name evidence="4" type="ORF">Q8F55_008791</name>
</gene>
<dbReference type="Proteomes" id="UP001565368">
    <property type="component" value="Unassembled WGS sequence"/>
</dbReference>
<dbReference type="EMBL" id="JBBXJM010000007">
    <property type="protein sequence ID" value="KAL1405166.1"/>
    <property type="molecule type" value="Genomic_DNA"/>
</dbReference>
<proteinExistence type="predicted"/>
<comment type="caution">
    <text evidence="4">The sequence shown here is derived from an EMBL/GenBank/DDBJ whole genome shotgun (WGS) entry which is preliminary data.</text>
</comment>
<feature type="region of interest" description="Disordered" evidence="1">
    <location>
        <begin position="255"/>
        <end position="409"/>
    </location>
</feature>
<dbReference type="Gene3D" id="3.40.30.10">
    <property type="entry name" value="Glutaredoxin"/>
    <property type="match status" value="1"/>
</dbReference>
<dbReference type="RefSeq" id="XP_069205110.1">
    <property type="nucleotide sequence ID" value="XM_069357173.1"/>
</dbReference>
<dbReference type="InterPro" id="IPR013766">
    <property type="entry name" value="Thioredoxin_domain"/>
</dbReference>
<dbReference type="PANTHER" id="PTHR45815:SF3">
    <property type="entry name" value="PROTEIN DISULFIDE-ISOMERASE A6"/>
    <property type="match status" value="1"/>
</dbReference>
<organism evidence="4 5">
    <name type="scientific">Vanrija albida</name>
    <dbReference type="NCBI Taxonomy" id="181172"/>
    <lineage>
        <taxon>Eukaryota</taxon>
        <taxon>Fungi</taxon>
        <taxon>Dikarya</taxon>
        <taxon>Basidiomycota</taxon>
        <taxon>Agaricomycotina</taxon>
        <taxon>Tremellomycetes</taxon>
        <taxon>Trichosporonales</taxon>
        <taxon>Trichosporonaceae</taxon>
        <taxon>Vanrija</taxon>
    </lineage>
</organism>
<feature type="compositionally biased region" description="Basic and acidic residues" evidence="1">
    <location>
        <begin position="295"/>
        <end position="330"/>
    </location>
</feature>
<dbReference type="PANTHER" id="PTHR45815">
    <property type="entry name" value="PROTEIN DISULFIDE-ISOMERASE A6"/>
    <property type="match status" value="1"/>
</dbReference>
<dbReference type="GeneID" id="95989834"/>
<sequence>MHLPTLVALAVAPLLAAAGMYREPAIELNAKTYKQVMAKEHASLVAFVAPWCGHCKSLAPEYTAAAASLSPLIPFYYVDCDQAQNKGLCGELGIQGFPSIKAFPRAGKSAPRDYNGQRQRGDLIEYAKLLIPDRVRKLRASADDVDQVLDKFLAEKPTQPHALLIHPSAPSIPFLWKVLGARLQSKAFLGYIRDTPKHSVLSAVDVYDANDSGDTARVVVWEAGEKAKTKVVEYNGALKFNALLEWLEAVLDGKAPPPQEKVKESKKAAKADESNQSESEAKAEESEPAKPSAADAEKEKERRAKLQAKMDEAERRDKARREKLAAKKAAEQAAASDEGTPVEDAPAAEPEDVTEKEEEQLVVPVEEPETASKKTAPTEEVAGTPVDDAAAPEPEEDAEDEERSVHDEL</sequence>
<feature type="compositionally biased region" description="Acidic residues" evidence="1">
    <location>
        <begin position="349"/>
        <end position="360"/>
    </location>
</feature>
<protein>
    <recommendedName>
        <fullName evidence="3">Thioredoxin domain-containing protein</fullName>
    </recommendedName>
</protein>
<dbReference type="InterPro" id="IPR036249">
    <property type="entry name" value="Thioredoxin-like_sf"/>
</dbReference>
<dbReference type="Pfam" id="PF00085">
    <property type="entry name" value="Thioredoxin"/>
    <property type="match status" value="1"/>
</dbReference>
<feature type="signal peptide" evidence="2">
    <location>
        <begin position="1"/>
        <end position="18"/>
    </location>
</feature>